<reference evidence="1 2" key="1">
    <citation type="submission" date="2024-09" db="EMBL/GenBank/DDBJ databases">
        <title>Chromosome-scale assembly of Riccia sorocarpa.</title>
        <authorList>
            <person name="Paukszto L."/>
        </authorList>
    </citation>
    <scope>NUCLEOTIDE SEQUENCE [LARGE SCALE GENOMIC DNA]</scope>
    <source>
        <strain evidence="1">LP-2024</strain>
        <tissue evidence="1">Aerial parts of the thallus</tissue>
    </source>
</reference>
<dbReference type="AlphaFoldDB" id="A0ABD3HV21"/>
<organism evidence="1 2">
    <name type="scientific">Riccia sorocarpa</name>
    <dbReference type="NCBI Taxonomy" id="122646"/>
    <lineage>
        <taxon>Eukaryota</taxon>
        <taxon>Viridiplantae</taxon>
        <taxon>Streptophyta</taxon>
        <taxon>Embryophyta</taxon>
        <taxon>Marchantiophyta</taxon>
        <taxon>Marchantiopsida</taxon>
        <taxon>Marchantiidae</taxon>
        <taxon>Marchantiales</taxon>
        <taxon>Ricciaceae</taxon>
        <taxon>Riccia</taxon>
    </lineage>
</organism>
<gene>
    <name evidence="1" type="ORF">R1sor_007818</name>
</gene>
<proteinExistence type="predicted"/>
<protein>
    <submittedName>
        <fullName evidence="1">Uncharacterized protein</fullName>
    </submittedName>
</protein>
<dbReference type="Proteomes" id="UP001633002">
    <property type="component" value="Unassembled WGS sequence"/>
</dbReference>
<evidence type="ECO:0000313" key="2">
    <source>
        <dbReference type="Proteomes" id="UP001633002"/>
    </source>
</evidence>
<accession>A0ABD3HV21</accession>
<name>A0ABD3HV21_9MARC</name>
<sequence>MAQSPFMFMISSEEISTNVEDILELEFQGKKKSFKMLQVSVLVAVNPAERMDHESMGWDILLTRTSLKLQKLFTLELIKEVVATRINIITEAITITMMVVQLVWPITFEMVSSRPVSKIVSVVVAAEKGSGEHQQQVGSRSQEWKVYSGVQESFEIPT</sequence>
<evidence type="ECO:0000313" key="1">
    <source>
        <dbReference type="EMBL" id="KAL3694167.1"/>
    </source>
</evidence>
<keyword evidence="2" id="KW-1185">Reference proteome</keyword>
<dbReference type="EMBL" id="JBJQOH010000003">
    <property type="protein sequence ID" value="KAL3694167.1"/>
    <property type="molecule type" value="Genomic_DNA"/>
</dbReference>
<comment type="caution">
    <text evidence="1">The sequence shown here is derived from an EMBL/GenBank/DDBJ whole genome shotgun (WGS) entry which is preliminary data.</text>
</comment>